<evidence type="ECO:0000256" key="5">
    <source>
        <dbReference type="ARBA" id="ARBA00038359"/>
    </source>
</evidence>
<sequence length="398" mass="43544">MEAPKPEEMTHLFGTKYFEPKGIVMTHLVINTCLVALTLAVIGMRMFARFLSGAKLWWDDWLILAAVPQGIGMLIIQGLWTGMGVGYPFTETYMNLVPILKLLVSYELIFATCISTVKLSVMFFYLRVFVNQGLRTATKIAMTFVLLWSTGNILQVFLICRPFRAAYDPMSAPGAVCGSQVASFIAIGAFNVVTDVVILTLPLPTVWGLKMNWSTKAGLTGVFLIGLLTSVVAIIRIVTLVGLDMQNLTGTMIYADFWSTVEPNLAILCVSMPMLGSLWSRCATRRGASKLAPSTADGTATFGGTKNSGFNKLKNNSHLAEEDHIGLESLYASNQKIHHQSAVASSGEKQHHRHHNRLGNLSRDDGSEVALTPEPGSFKDPGVITVQTKWTISVDETH</sequence>
<feature type="region of interest" description="Disordered" evidence="6">
    <location>
        <begin position="338"/>
        <end position="382"/>
    </location>
</feature>
<evidence type="ECO:0000256" key="4">
    <source>
        <dbReference type="ARBA" id="ARBA00023136"/>
    </source>
</evidence>
<feature type="transmembrane region" description="Helical" evidence="7">
    <location>
        <begin position="60"/>
        <end position="83"/>
    </location>
</feature>
<feature type="transmembrane region" description="Helical" evidence="7">
    <location>
        <begin position="184"/>
        <end position="209"/>
    </location>
</feature>
<keyword evidence="4 7" id="KW-0472">Membrane</keyword>
<feature type="transmembrane region" description="Helical" evidence="7">
    <location>
        <begin position="221"/>
        <end position="243"/>
    </location>
</feature>
<dbReference type="GO" id="GO:0016020">
    <property type="term" value="C:membrane"/>
    <property type="evidence" value="ECO:0007669"/>
    <property type="project" value="UniProtKB-SubCell"/>
</dbReference>
<organism evidence="9 10">
    <name type="scientific">Neurospora tetraspora</name>
    <dbReference type="NCBI Taxonomy" id="94610"/>
    <lineage>
        <taxon>Eukaryota</taxon>
        <taxon>Fungi</taxon>
        <taxon>Dikarya</taxon>
        <taxon>Ascomycota</taxon>
        <taxon>Pezizomycotina</taxon>
        <taxon>Sordariomycetes</taxon>
        <taxon>Sordariomycetidae</taxon>
        <taxon>Sordariales</taxon>
        <taxon>Sordariaceae</taxon>
        <taxon>Neurospora</taxon>
    </lineage>
</organism>
<comment type="caution">
    <text evidence="9">The sequence shown here is derived from an EMBL/GenBank/DDBJ whole genome shotgun (WGS) entry which is preliminary data.</text>
</comment>
<evidence type="ECO:0000256" key="2">
    <source>
        <dbReference type="ARBA" id="ARBA00022692"/>
    </source>
</evidence>
<feature type="transmembrane region" description="Helical" evidence="7">
    <location>
        <begin position="263"/>
        <end position="280"/>
    </location>
</feature>
<dbReference type="AlphaFoldDB" id="A0AAE0JCE6"/>
<dbReference type="PANTHER" id="PTHR33048:SF161">
    <property type="entry name" value="INTEGRAL MEMBRANE PROTEIN"/>
    <property type="match status" value="1"/>
</dbReference>
<proteinExistence type="inferred from homology"/>
<comment type="similarity">
    <text evidence="5">Belongs to the SAT4 family.</text>
</comment>
<dbReference type="Proteomes" id="UP001278500">
    <property type="component" value="Unassembled WGS sequence"/>
</dbReference>
<feature type="transmembrane region" description="Helical" evidence="7">
    <location>
        <begin position="140"/>
        <end position="164"/>
    </location>
</feature>
<accession>A0AAE0JCE6</accession>
<evidence type="ECO:0000313" key="9">
    <source>
        <dbReference type="EMBL" id="KAK3342562.1"/>
    </source>
</evidence>
<dbReference type="EMBL" id="JAUEPP010000005">
    <property type="protein sequence ID" value="KAK3342562.1"/>
    <property type="molecule type" value="Genomic_DNA"/>
</dbReference>
<keyword evidence="2 7" id="KW-0812">Transmembrane</keyword>
<reference evidence="9" key="1">
    <citation type="journal article" date="2023" name="Mol. Phylogenet. Evol.">
        <title>Genome-scale phylogeny and comparative genomics of the fungal order Sordariales.</title>
        <authorList>
            <person name="Hensen N."/>
            <person name="Bonometti L."/>
            <person name="Westerberg I."/>
            <person name="Brannstrom I.O."/>
            <person name="Guillou S."/>
            <person name="Cros-Aarteil S."/>
            <person name="Calhoun S."/>
            <person name="Haridas S."/>
            <person name="Kuo A."/>
            <person name="Mondo S."/>
            <person name="Pangilinan J."/>
            <person name="Riley R."/>
            <person name="LaButti K."/>
            <person name="Andreopoulos B."/>
            <person name="Lipzen A."/>
            <person name="Chen C."/>
            <person name="Yan M."/>
            <person name="Daum C."/>
            <person name="Ng V."/>
            <person name="Clum A."/>
            <person name="Steindorff A."/>
            <person name="Ohm R.A."/>
            <person name="Martin F."/>
            <person name="Silar P."/>
            <person name="Natvig D.O."/>
            <person name="Lalanne C."/>
            <person name="Gautier V."/>
            <person name="Ament-Velasquez S.L."/>
            <person name="Kruys A."/>
            <person name="Hutchinson M.I."/>
            <person name="Powell A.J."/>
            <person name="Barry K."/>
            <person name="Miller A.N."/>
            <person name="Grigoriev I.V."/>
            <person name="Debuchy R."/>
            <person name="Gladieux P."/>
            <person name="Hiltunen Thoren M."/>
            <person name="Johannesson H."/>
        </authorList>
    </citation>
    <scope>NUCLEOTIDE SEQUENCE</scope>
    <source>
        <strain evidence="9">CBS 560.94</strain>
    </source>
</reference>
<name>A0AAE0JCE6_9PEZI</name>
<feature type="domain" description="Rhodopsin" evidence="8">
    <location>
        <begin position="44"/>
        <end position="280"/>
    </location>
</feature>
<protein>
    <recommendedName>
        <fullName evidence="8">Rhodopsin domain-containing protein</fullName>
    </recommendedName>
</protein>
<dbReference type="PANTHER" id="PTHR33048">
    <property type="entry name" value="PTH11-LIKE INTEGRAL MEMBRANE PROTEIN (AFU_ORTHOLOGUE AFUA_5G11245)"/>
    <property type="match status" value="1"/>
</dbReference>
<dbReference type="GeneID" id="87867789"/>
<evidence type="ECO:0000259" key="8">
    <source>
        <dbReference type="Pfam" id="PF20684"/>
    </source>
</evidence>
<comment type="subcellular location">
    <subcellularLocation>
        <location evidence="1">Membrane</location>
        <topology evidence="1">Multi-pass membrane protein</topology>
    </subcellularLocation>
</comment>
<dbReference type="InterPro" id="IPR052337">
    <property type="entry name" value="SAT4-like"/>
</dbReference>
<dbReference type="RefSeq" id="XP_062680355.1">
    <property type="nucleotide sequence ID" value="XM_062830635.1"/>
</dbReference>
<feature type="transmembrane region" description="Helical" evidence="7">
    <location>
        <begin position="103"/>
        <end position="128"/>
    </location>
</feature>
<evidence type="ECO:0000256" key="1">
    <source>
        <dbReference type="ARBA" id="ARBA00004141"/>
    </source>
</evidence>
<dbReference type="InterPro" id="IPR049326">
    <property type="entry name" value="Rhodopsin_dom_fungi"/>
</dbReference>
<keyword evidence="3 7" id="KW-1133">Transmembrane helix</keyword>
<reference evidence="9" key="2">
    <citation type="submission" date="2023-06" db="EMBL/GenBank/DDBJ databases">
        <authorList>
            <consortium name="Lawrence Berkeley National Laboratory"/>
            <person name="Haridas S."/>
            <person name="Hensen N."/>
            <person name="Bonometti L."/>
            <person name="Westerberg I."/>
            <person name="Brannstrom I.O."/>
            <person name="Guillou S."/>
            <person name="Cros-Aarteil S."/>
            <person name="Calhoun S."/>
            <person name="Kuo A."/>
            <person name="Mondo S."/>
            <person name="Pangilinan J."/>
            <person name="Riley R."/>
            <person name="Labutti K."/>
            <person name="Andreopoulos B."/>
            <person name="Lipzen A."/>
            <person name="Chen C."/>
            <person name="Yanf M."/>
            <person name="Daum C."/>
            <person name="Ng V."/>
            <person name="Clum A."/>
            <person name="Steindorff A."/>
            <person name="Ohm R."/>
            <person name="Martin F."/>
            <person name="Silar P."/>
            <person name="Natvig D."/>
            <person name="Lalanne C."/>
            <person name="Gautier V."/>
            <person name="Ament-Velasquez S.L."/>
            <person name="Kruys A."/>
            <person name="Hutchinson M.I."/>
            <person name="Powell A.J."/>
            <person name="Barry K."/>
            <person name="Miller A.N."/>
            <person name="Grigoriev I.V."/>
            <person name="Debuchy R."/>
            <person name="Gladieux P."/>
            <person name="Thoren M.H."/>
            <person name="Johannesson H."/>
        </authorList>
    </citation>
    <scope>NUCLEOTIDE SEQUENCE</scope>
    <source>
        <strain evidence="9">CBS 560.94</strain>
    </source>
</reference>
<evidence type="ECO:0000256" key="7">
    <source>
        <dbReference type="SAM" id="Phobius"/>
    </source>
</evidence>
<evidence type="ECO:0000313" key="10">
    <source>
        <dbReference type="Proteomes" id="UP001278500"/>
    </source>
</evidence>
<evidence type="ECO:0000256" key="3">
    <source>
        <dbReference type="ARBA" id="ARBA00022989"/>
    </source>
</evidence>
<feature type="transmembrane region" description="Helical" evidence="7">
    <location>
        <begin position="28"/>
        <end position="48"/>
    </location>
</feature>
<keyword evidence="10" id="KW-1185">Reference proteome</keyword>
<dbReference type="Pfam" id="PF20684">
    <property type="entry name" value="Fung_rhodopsin"/>
    <property type="match status" value="1"/>
</dbReference>
<evidence type="ECO:0000256" key="6">
    <source>
        <dbReference type="SAM" id="MobiDB-lite"/>
    </source>
</evidence>
<gene>
    <name evidence="9" type="ORF">B0H65DRAFT_575886</name>
</gene>